<gene>
    <name evidence="4" type="primary">LOC104588894</name>
</gene>
<dbReference type="AlphaFoldDB" id="A0A1U7Z3K7"/>
<feature type="compositionally biased region" description="Basic residues" evidence="2">
    <location>
        <begin position="449"/>
        <end position="459"/>
    </location>
</feature>
<organism evidence="3 4">
    <name type="scientific">Nelumbo nucifera</name>
    <name type="common">Sacred lotus</name>
    <dbReference type="NCBI Taxonomy" id="4432"/>
    <lineage>
        <taxon>Eukaryota</taxon>
        <taxon>Viridiplantae</taxon>
        <taxon>Streptophyta</taxon>
        <taxon>Embryophyta</taxon>
        <taxon>Tracheophyta</taxon>
        <taxon>Spermatophyta</taxon>
        <taxon>Magnoliopsida</taxon>
        <taxon>Proteales</taxon>
        <taxon>Nelumbonaceae</taxon>
        <taxon>Nelumbo</taxon>
    </lineage>
</organism>
<dbReference type="Pfam" id="PF03398">
    <property type="entry name" value="Ist1"/>
    <property type="match status" value="1"/>
</dbReference>
<dbReference type="Proteomes" id="UP000189703">
    <property type="component" value="Unplaced"/>
</dbReference>
<dbReference type="FunFam" id="1.20.1260.60:FF:000002">
    <property type="entry name" value="Vacuolar protein sorting-associated protein IST1"/>
    <property type="match status" value="1"/>
</dbReference>
<dbReference type="InterPro" id="IPR042277">
    <property type="entry name" value="IST1-like"/>
</dbReference>
<protein>
    <submittedName>
        <fullName evidence="4">Uncharacterized protein LOC104588894</fullName>
    </submittedName>
</protein>
<dbReference type="PANTHER" id="PTHR12161:SF44">
    <property type="entry name" value="REGULATOR OF VPS4 ACTIVITY IN THE MVB PATHWAY PROTEIN"/>
    <property type="match status" value="1"/>
</dbReference>
<keyword evidence="3" id="KW-1185">Reference proteome</keyword>
<dbReference type="KEGG" id="nnu:104588894"/>
<dbReference type="GO" id="GO:0008104">
    <property type="term" value="P:intracellular protein localization"/>
    <property type="evidence" value="ECO:0000318"/>
    <property type="project" value="GO_Central"/>
</dbReference>
<dbReference type="Gene3D" id="1.20.1260.60">
    <property type="entry name" value="Vacuolar protein sorting-associated protein Ist1"/>
    <property type="match status" value="1"/>
</dbReference>
<feature type="region of interest" description="Disordered" evidence="2">
    <location>
        <begin position="443"/>
        <end position="474"/>
    </location>
</feature>
<dbReference type="FunCoup" id="A0A1U7Z3K7">
    <property type="interactions" value="3"/>
</dbReference>
<dbReference type="GO" id="GO:0015031">
    <property type="term" value="P:protein transport"/>
    <property type="evidence" value="ECO:0007669"/>
    <property type="project" value="InterPro"/>
</dbReference>
<feature type="compositionally biased region" description="Basic residues" evidence="2">
    <location>
        <begin position="393"/>
        <end position="403"/>
    </location>
</feature>
<dbReference type="OMA" id="HEISTAH"/>
<proteinExistence type="inferred from homology"/>
<dbReference type="InterPro" id="IPR005061">
    <property type="entry name" value="Ist1"/>
</dbReference>
<dbReference type="RefSeq" id="XP_010245319.1">
    <property type="nucleotide sequence ID" value="XM_010247017.2"/>
</dbReference>
<evidence type="ECO:0000313" key="4">
    <source>
        <dbReference type="RefSeq" id="XP_010245319.1"/>
    </source>
</evidence>
<feature type="region of interest" description="Disordered" evidence="2">
    <location>
        <begin position="635"/>
        <end position="654"/>
    </location>
</feature>
<evidence type="ECO:0000256" key="1">
    <source>
        <dbReference type="ARBA" id="ARBA00005536"/>
    </source>
</evidence>
<dbReference type="PANTHER" id="PTHR12161">
    <property type="entry name" value="IST1 FAMILY MEMBER"/>
    <property type="match status" value="1"/>
</dbReference>
<evidence type="ECO:0000256" key="2">
    <source>
        <dbReference type="SAM" id="MobiDB-lite"/>
    </source>
</evidence>
<dbReference type="STRING" id="4432.A0A1U7Z3K7"/>
<dbReference type="OrthoDB" id="29853at2759"/>
<name>A0A1U7Z3K7_NELNU</name>
<dbReference type="eggNOG" id="KOG2027">
    <property type="taxonomic scope" value="Eukaryota"/>
</dbReference>
<feature type="compositionally biased region" description="Low complexity" evidence="2">
    <location>
        <begin position="666"/>
        <end position="678"/>
    </location>
</feature>
<feature type="region of interest" description="Disordered" evidence="2">
    <location>
        <begin position="384"/>
        <end position="403"/>
    </location>
</feature>
<evidence type="ECO:0000313" key="3">
    <source>
        <dbReference type="Proteomes" id="UP000189703"/>
    </source>
</evidence>
<reference evidence="4" key="1">
    <citation type="submission" date="2025-08" db="UniProtKB">
        <authorList>
            <consortium name="RefSeq"/>
        </authorList>
    </citation>
    <scope>IDENTIFICATION</scope>
</reference>
<dbReference type="GeneID" id="104588894"/>
<feature type="region of interest" description="Disordered" evidence="2">
    <location>
        <begin position="661"/>
        <end position="686"/>
    </location>
</feature>
<comment type="similarity">
    <text evidence="1">Belongs to the IST1 family.</text>
</comment>
<sequence>MFDILFGWRKASKCKKLIRCVQYRLKLLKNKRSSIIRQLREDIAQLLKNGRDQSAFIRAEQLYKDQRILAIYDLLDHFCEFIIIHLPYIRRHRDCPNDINEAVSSLIFAAARCGDLPELQMIRKLFAERYGHKYSTAADELLPGNLVNHQVREKLCMKSIPDDVKHKLIDEIAIDYSLQLRPVGILDRFELQEQQGYDCSMGNSGNQCEGQIFYKNIHISKEVQMQASINEKIQVNARSNGTAVVTEPSLDKVDPHCCTHFLKNVSKLDSNEHLNPLDKPEINVGSYSSAQLSMPSQQHKVDRVTIETTSENLCRSHDGSIVYIGGVEEFKSTTQGRKYKDQRLLRFKSIKAPRCDNCGAVTSSLSALHGDGFVGEHTQISESWNGQTISRNSSKRRKSTRKKLKRRSFYQSQIYDLSVPVTLRMKDTECELYYGGECGLPPNGDPRHRTAHRRKHQKKISTEKNQSSSFKIEEKKFSPHQPINARKIPNELFFEKGGKYFPHKYNYDQRKSYNSCSVNDDMVIDCSLEHTCYFLACDNKDDWASPCWKQGRGIIRLEGFPCEESIDSCHHFCFQNRAFQNDITVSETQCLDNQSKKKEWREEDDELSDCHGSLTTSQGSSSTCSWTKTVARPQYMRNMTMPPERPKPLTTGNILRSSSCHLQQANRSRSSSSSNSSSHVHPKLPDYDDLATKFMALKKEHMQTKHAKLAMV</sequence>
<accession>A0A1U7Z3K7</accession>